<protein>
    <recommendedName>
        <fullName evidence="3">Pro-apoptotic serine protease NMA111</fullName>
    </recommendedName>
</protein>
<gene>
    <name evidence="1" type="ORF">B0T21DRAFT_429614</name>
</gene>
<dbReference type="AlphaFoldDB" id="A0AA40ESP5"/>
<keyword evidence="2" id="KW-1185">Reference proteome</keyword>
<evidence type="ECO:0008006" key="3">
    <source>
        <dbReference type="Google" id="ProtNLM"/>
    </source>
</evidence>
<dbReference type="Gene3D" id="2.30.42.10">
    <property type="match status" value="2"/>
</dbReference>
<dbReference type="PANTHER" id="PTHR46366:SF1">
    <property type="entry name" value="PDZ DOMAIN-CONTAINING PROTEIN C1685.05"/>
    <property type="match status" value="1"/>
</dbReference>
<dbReference type="InterPro" id="IPR036034">
    <property type="entry name" value="PDZ_sf"/>
</dbReference>
<accession>A0AA40ESP5</accession>
<dbReference type="EMBL" id="JAUKTV010000002">
    <property type="protein sequence ID" value="KAK0744801.1"/>
    <property type="molecule type" value="Genomic_DNA"/>
</dbReference>
<reference evidence="1" key="1">
    <citation type="submission" date="2023-06" db="EMBL/GenBank/DDBJ databases">
        <title>Genome-scale phylogeny and comparative genomics of the fungal order Sordariales.</title>
        <authorList>
            <consortium name="Lawrence Berkeley National Laboratory"/>
            <person name="Hensen N."/>
            <person name="Bonometti L."/>
            <person name="Westerberg I."/>
            <person name="Brannstrom I.O."/>
            <person name="Guillou S."/>
            <person name="Cros-Aarteil S."/>
            <person name="Calhoun S."/>
            <person name="Haridas S."/>
            <person name="Kuo A."/>
            <person name="Mondo S."/>
            <person name="Pangilinan J."/>
            <person name="Riley R."/>
            <person name="Labutti K."/>
            <person name="Andreopoulos B."/>
            <person name="Lipzen A."/>
            <person name="Chen C."/>
            <person name="Yanf M."/>
            <person name="Daum C."/>
            <person name="Ng V."/>
            <person name="Clum A."/>
            <person name="Steindorff A."/>
            <person name="Ohm R."/>
            <person name="Martin F."/>
            <person name="Silar P."/>
            <person name="Natvig D."/>
            <person name="Lalanne C."/>
            <person name="Gautier V."/>
            <person name="Ament-Velasquez S.L."/>
            <person name="Kruys A."/>
            <person name="Hutchinson M.I."/>
            <person name="Powell A.J."/>
            <person name="Barry K."/>
            <person name="Miller A.N."/>
            <person name="Grigoriev I.V."/>
            <person name="Debuchy R."/>
            <person name="Gladieux P."/>
            <person name="Thoren M.H."/>
            <person name="Johannesson H."/>
        </authorList>
    </citation>
    <scope>NUCLEOTIDE SEQUENCE</scope>
    <source>
        <strain evidence="1">CBS 540.89</strain>
    </source>
</reference>
<evidence type="ECO:0000313" key="2">
    <source>
        <dbReference type="Proteomes" id="UP001172159"/>
    </source>
</evidence>
<evidence type="ECO:0000313" key="1">
    <source>
        <dbReference type="EMBL" id="KAK0744801.1"/>
    </source>
</evidence>
<dbReference type="SUPFAM" id="SSF50156">
    <property type="entry name" value="PDZ domain-like"/>
    <property type="match status" value="2"/>
</dbReference>
<sequence>MDCDADNKKLEQLYRAIVSVTSTNLWRQPVTNTNGVFVNQTTVFSPFGHASVANGIIARYESGSQRLVSKVIPLDAATGAALLTVDFPDTAILGLAIPKPVAGSTVRILSRDQQGARRINTTHIAKLDENPPLVGWHFAGYNMTCFRLGVLFRDIPLGAPVIAEDMTCVGFYLGLDLVVSANAFSIMRRLGKKPDIGVIWQLQMPAMYQRRHPSLPQLDHVLVAERVLSNCGIREGDILMTVNGAVTDSFDTYNEYLARASGTVHLSVMRDNSLVPVSAPLLDHSCRNLIRHLNINDGFIEVAERPVGFLPPVAGGRHCQFPSLHVSHSLCSELTRDHYIIEVNGRDVKSIEDIKQQIVSGGNKIVITSRRYSETKWSDYHHRHDLGPSAFFSTGEFDTSTGFMIVHNERANLWPGTETKQSFRTRIERLWSFLPSDIRVKVACFPPFRGSSRELAIVSTTGYIIERGVVIVSASAASMPGYHALVTYKEKTALGAVSQVHPNGLSMVTFKAEHLPGLRPPRISKPSRGLMWGNCTEGNGWCLDWTPRAINLVDANIDVVDSPLRLRNVVDWNYSGEGTVFRNFLMTGVVAMSFPHEITIPAANIVKLFEEGSRVLPVFWETVALCDAGPVGAWLVKGQFGVGKFLKVKVAEAGSELKTGDIVVAADGKPVPTSLSFMSDIVQVIFIRDGVPCHAKLRTLEASTLHRSWMVLWCGLWIQDIPYEQTIIMSEVPRGLYVVDTERGSPADSWGIRDPCYLLSINGKPVSNKEQLLEQIVAVDEYAQLKLQDTNGVTKLKNCIISSWHPPTITESGVTRGLEDGFSDVQSAVAESLDEKGNVLDQKGERRVKDCL</sequence>
<name>A0AA40ESP5_9PEZI</name>
<comment type="caution">
    <text evidence="1">The sequence shown here is derived from an EMBL/GenBank/DDBJ whole genome shotgun (WGS) entry which is preliminary data.</text>
</comment>
<dbReference type="Proteomes" id="UP001172159">
    <property type="component" value="Unassembled WGS sequence"/>
</dbReference>
<organism evidence="1 2">
    <name type="scientific">Apiosordaria backusii</name>
    <dbReference type="NCBI Taxonomy" id="314023"/>
    <lineage>
        <taxon>Eukaryota</taxon>
        <taxon>Fungi</taxon>
        <taxon>Dikarya</taxon>
        <taxon>Ascomycota</taxon>
        <taxon>Pezizomycotina</taxon>
        <taxon>Sordariomycetes</taxon>
        <taxon>Sordariomycetidae</taxon>
        <taxon>Sordariales</taxon>
        <taxon>Lasiosphaeriaceae</taxon>
        <taxon>Apiosordaria</taxon>
    </lineage>
</organism>
<dbReference type="PANTHER" id="PTHR46366">
    <property type="entry name" value="PRO-APOPTOTIC SERINE PROTEASE NMA111"/>
    <property type="match status" value="1"/>
</dbReference>
<proteinExistence type="predicted"/>